<name>A0A1I7WMG4_HETBA</name>
<evidence type="ECO:0000313" key="2">
    <source>
        <dbReference type="Proteomes" id="UP000095283"/>
    </source>
</evidence>
<evidence type="ECO:0000256" key="1">
    <source>
        <dbReference type="SAM" id="Phobius"/>
    </source>
</evidence>
<sequence length="130" mass="15298">MIYIEVKTRQSFIYFSKTITPKGVLHILFDLGDSPFPLSQYDQLTRVVSPDVLEDLMPRIADIDLRTNVSCIFWLSLFLIIATYIQFLEEHFLIKFFLFMVRIQYFCAYGNFRGVLLLALFPILLEDELT</sequence>
<protein>
    <submittedName>
        <fullName evidence="3">Transmembrane protein</fullName>
    </submittedName>
</protein>
<reference evidence="3" key="1">
    <citation type="submission" date="2016-11" db="UniProtKB">
        <authorList>
            <consortium name="WormBaseParasite"/>
        </authorList>
    </citation>
    <scope>IDENTIFICATION</scope>
</reference>
<feature type="transmembrane region" description="Helical" evidence="1">
    <location>
        <begin position="106"/>
        <end position="125"/>
    </location>
</feature>
<dbReference type="WBParaSite" id="Hba_06272">
    <property type="protein sequence ID" value="Hba_06272"/>
    <property type="gene ID" value="Hba_06272"/>
</dbReference>
<keyword evidence="1" id="KW-0812">Transmembrane</keyword>
<organism evidence="2 3">
    <name type="scientific">Heterorhabditis bacteriophora</name>
    <name type="common">Entomopathogenic nematode worm</name>
    <dbReference type="NCBI Taxonomy" id="37862"/>
    <lineage>
        <taxon>Eukaryota</taxon>
        <taxon>Metazoa</taxon>
        <taxon>Ecdysozoa</taxon>
        <taxon>Nematoda</taxon>
        <taxon>Chromadorea</taxon>
        <taxon>Rhabditida</taxon>
        <taxon>Rhabditina</taxon>
        <taxon>Rhabditomorpha</taxon>
        <taxon>Strongyloidea</taxon>
        <taxon>Heterorhabditidae</taxon>
        <taxon>Heterorhabditis</taxon>
    </lineage>
</organism>
<keyword evidence="1" id="KW-1133">Transmembrane helix</keyword>
<dbReference type="Proteomes" id="UP000095283">
    <property type="component" value="Unplaced"/>
</dbReference>
<dbReference type="AlphaFoldDB" id="A0A1I7WMG4"/>
<feature type="transmembrane region" description="Helical" evidence="1">
    <location>
        <begin position="65"/>
        <end position="85"/>
    </location>
</feature>
<proteinExistence type="predicted"/>
<evidence type="ECO:0000313" key="3">
    <source>
        <dbReference type="WBParaSite" id="Hba_06272"/>
    </source>
</evidence>
<keyword evidence="1" id="KW-0472">Membrane</keyword>
<keyword evidence="2" id="KW-1185">Reference proteome</keyword>
<accession>A0A1I7WMG4</accession>